<name>A0A6A6IUU3_9PLEO</name>
<feature type="non-terminal residue" evidence="2">
    <location>
        <position position="51"/>
    </location>
</feature>
<keyword evidence="3" id="KW-1185">Reference proteome</keyword>
<evidence type="ECO:0000313" key="2">
    <source>
        <dbReference type="EMBL" id="KAF2254214.1"/>
    </source>
</evidence>
<sequence>PLTSNVCNSMFSRPYDLTRHERSVHDPCKEPIRSVLCFKNFSRNDALSRHM</sequence>
<organism evidence="2 3">
    <name type="scientific">Trematosphaeria pertusa</name>
    <dbReference type="NCBI Taxonomy" id="390896"/>
    <lineage>
        <taxon>Eukaryota</taxon>
        <taxon>Fungi</taxon>
        <taxon>Dikarya</taxon>
        <taxon>Ascomycota</taxon>
        <taxon>Pezizomycotina</taxon>
        <taxon>Dothideomycetes</taxon>
        <taxon>Pleosporomycetidae</taxon>
        <taxon>Pleosporales</taxon>
        <taxon>Massarineae</taxon>
        <taxon>Trematosphaeriaceae</taxon>
        <taxon>Trematosphaeria</taxon>
    </lineage>
</organism>
<proteinExistence type="predicted"/>
<dbReference type="InterPro" id="IPR036236">
    <property type="entry name" value="Znf_C2H2_sf"/>
</dbReference>
<feature type="non-terminal residue" evidence="2">
    <location>
        <position position="1"/>
    </location>
</feature>
<dbReference type="EMBL" id="ML987190">
    <property type="protein sequence ID" value="KAF2254214.1"/>
    <property type="molecule type" value="Genomic_DNA"/>
</dbReference>
<feature type="domain" description="C2H2-type" evidence="1">
    <location>
        <begin position="6"/>
        <end position="25"/>
    </location>
</feature>
<dbReference type="SUPFAM" id="SSF57667">
    <property type="entry name" value="beta-beta-alpha zinc fingers"/>
    <property type="match status" value="1"/>
</dbReference>
<gene>
    <name evidence="2" type="ORF">BU26DRAFT_389173</name>
</gene>
<reference evidence="2" key="1">
    <citation type="journal article" date="2020" name="Stud. Mycol.">
        <title>101 Dothideomycetes genomes: a test case for predicting lifestyles and emergence of pathogens.</title>
        <authorList>
            <person name="Haridas S."/>
            <person name="Albert R."/>
            <person name="Binder M."/>
            <person name="Bloem J."/>
            <person name="Labutti K."/>
            <person name="Salamov A."/>
            <person name="Andreopoulos B."/>
            <person name="Baker S."/>
            <person name="Barry K."/>
            <person name="Bills G."/>
            <person name="Bluhm B."/>
            <person name="Cannon C."/>
            <person name="Castanera R."/>
            <person name="Culley D."/>
            <person name="Daum C."/>
            <person name="Ezra D."/>
            <person name="Gonzalez J."/>
            <person name="Henrissat B."/>
            <person name="Kuo A."/>
            <person name="Liang C."/>
            <person name="Lipzen A."/>
            <person name="Lutzoni F."/>
            <person name="Magnuson J."/>
            <person name="Mondo S."/>
            <person name="Nolan M."/>
            <person name="Ohm R."/>
            <person name="Pangilinan J."/>
            <person name="Park H.-J."/>
            <person name="Ramirez L."/>
            <person name="Alfaro M."/>
            <person name="Sun H."/>
            <person name="Tritt A."/>
            <person name="Yoshinaga Y."/>
            <person name="Zwiers L.-H."/>
            <person name="Turgeon B."/>
            <person name="Goodwin S."/>
            <person name="Spatafora J."/>
            <person name="Crous P."/>
            <person name="Grigoriev I."/>
        </authorList>
    </citation>
    <scope>NUCLEOTIDE SEQUENCE</scope>
    <source>
        <strain evidence="2">CBS 122368</strain>
    </source>
</reference>
<evidence type="ECO:0000313" key="3">
    <source>
        <dbReference type="Proteomes" id="UP000800094"/>
    </source>
</evidence>
<dbReference type="InterPro" id="IPR013087">
    <property type="entry name" value="Znf_C2H2_type"/>
</dbReference>
<dbReference type="OrthoDB" id="7295497at2759"/>
<dbReference type="RefSeq" id="XP_033689218.1">
    <property type="nucleotide sequence ID" value="XM_033822680.1"/>
</dbReference>
<dbReference type="Gene3D" id="3.30.160.60">
    <property type="entry name" value="Classic Zinc Finger"/>
    <property type="match status" value="1"/>
</dbReference>
<dbReference type="GeneID" id="54576010"/>
<evidence type="ECO:0000259" key="1">
    <source>
        <dbReference type="Pfam" id="PF00096"/>
    </source>
</evidence>
<protein>
    <recommendedName>
        <fullName evidence="1">C2H2-type domain-containing protein</fullName>
    </recommendedName>
</protein>
<dbReference type="Proteomes" id="UP000800094">
    <property type="component" value="Unassembled WGS sequence"/>
</dbReference>
<dbReference type="AlphaFoldDB" id="A0A6A6IUU3"/>
<accession>A0A6A6IUU3</accession>
<feature type="domain" description="C2H2-type" evidence="1">
    <location>
        <begin position="36"/>
        <end position="51"/>
    </location>
</feature>
<dbReference type="Pfam" id="PF00096">
    <property type="entry name" value="zf-C2H2"/>
    <property type="match status" value="2"/>
</dbReference>